<organism evidence="2 3">
    <name type="scientific">Symbiodinium natans</name>
    <dbReference type="NCBI Taxonomy" id="878477"/>
    <lineage>
        <taxon>Eukaryota</taxon>
        <taxon>Sar</taxon>
        <taxon>Alveolata</taxon>
        <taxon>Dinophyceae</taxon>
        <taxon>Suessiales</taxon>
        <taxon>Symbiodiniaceae</taxon>
        <taxon>Symbiodinium</taxon>
    </lineage>
</organism>
<dbReference type="Gene3D" id="2.30.30.140">
    <property type="match status" value="1"/>
</dbReference>
<dbReference type="EMBL" id="CAJNDS010000025">
    <property type="protein sequence ID" value="CAE6922342.1"/>
    <property type="molecule type" value="Genomic_DNA"/>
</dbReference>
<feature type="region of interest" description="Disordered" evidence="1">
    <location>
        <begin position="832"/>
        <end position="866"/>
    </location>
</feature>
<accession>A0A812GI67</accession>
<evidence type="ECO:0000256" key="1">
    <source>
        <dbReference type="SAM" id="MobiDB-lite"/>
    </source>
</evidence>
<evidence type="ECO:0000313" key="2">
    <source>
        <dbReference type="EMBL" id="CAE6922342.1"/>
    </source>
</evidence>
<dbReference type="OrthoDB" id="480888at2759"/>
<dbReference type="SUPFAM" id="SSF54160">
    <property type="entry name" value="Chromo domain-like"/>
    <property type="match status" value="3"/>
</dbReference>
<comment type="caution">
    <text evidence="2">The sequence shown here is derived from an EMBL/GenBank/DDBJ whole genome shotgun (WGS) entry which is preliminary data.</text>
</comment>
<proteinExistence type="predicted"/>
<feature type="region of interest" description="Disordered" evidence="1">
    <location>
        <begin position="524"/>
        <end position="549"/>
    </location>
</feature>
<gene>
    <name evidence="2" type="ORF">SNAT2548_LOCUS508</name>
</gene>
<keyword evidence="3" id="KW-1185">Reference proteome</keyword>
<feature type="compositionally biased region" description="Polar residues" evidence="1">
    <location>
        <begin position="524"/>
        <end position="541"/>
    </location>
</feature>
<dbReference type="Proteomes" id="UP000604046">
    <property type="component" value="Unassembled WGS sequence"/>
</dbReference>
<reference evidence="2" key="1">
    <citation type="submission" date="2021-02" db="EMBL/GenBank/DDBJ databases">
        <authorList>
            <person name="Dougan E. K."/>
            <person name="Rhodes N."/>
            <person name="Thang M."/>
            <person name="Chan C."/>
        </authorList>
    </citation>
    <scope>NUCLEOTIDE SEQUENCE</scope>
</reference>
<evidence type="ECO:0000313" key="3">
    <source>
        <dbReference type="Proteomes" id="UP000604046"/>
    </source>
</evidence>
<sequence>MHTSRKESTWRHTAVKAPCRLYDPMDAKVANRRHARDTSVNGVGLQPHGHKPEAWHMGRPLFRCAQEWCDGDKDGLSHRQSSSCSSMMPSHEGRSVDIMEGSLAAMQPRMESGMTAPDLPDLVPSEAQRKEARTAAAPASSSGVAEPPMPTFVCCLWLEGKCHYNRDHKLGKKLFVHQDVPGMPCGYGTHCKFLHYERRATSPSNSLTAPTSQAQLASSRVCEKDCGEALQSESAVLQVGMVAYFESKNSMAPCSVLSISSSPTRAAAPVQVRCGETKGETRWVNVSELQIPDYSALQPGQEVSVTREGVAFSCKVRHLSKDTSAFARVQVRFNGRQPEEDEWVGADRLRTKALKFVPALLPPAAIPGPGDSEAGPKHPTSPKPGAVTLQRGMRVCFQCQEGFLKHAEVLQMSVSADRSAAPVEVQYLTADSGTGWFAAQDLQVPDYSGLHKGLQVAVTPDGQMMHDCRVLTISRDRPKEPVLVHYCGYGSEDDEWVGADRLRSRALTFAQAQLPASFPHMATNDATTCPTNQAAEPTADSSDGKLKLPRPRTLQPGLVVCVMSESSRASKCGEVLEVSSAPKRASAPVKVWLNSQEAAWFHAEDLQIPDFSALELGLRVQVKCESKTYLATVMQNCSERPATPIRIHYNGYSADEDEWVGADRLVSKALTFVRPLMPTVPIENSGETGPVMKAASPGHVELQAGMLVYDAHSSTYGEVLLISPDAQRAAAPVKVRLYGATIRSSWLGAGNLRVPDYSNLRAGVKLAVLSDGTQYYCTVLEISHSKGRSNAPVHVRYNGYSPQEDEWVGADRIRSKDLTLVQATVPFVPVAPEGEQRSASTRRRQAVPHEPAMPWDEPGGSEDEDVARGLDSAIQAVEAATATTNPAEQKRDLQKALQQTTGTAHVRKVLAEFGWNGLDFPQTPDLKALKEQLLLAKAEYCADLEAELERQPDDFESLKNLMNVLIYGTFRCVSGGNDGQQQKRCGEVIVERGPACLRHCKVHILAGKNRGQTWDSDRCYVRILFARAFSAESGVRRSPVTPTQTHTLDCGRTELLGRVLLAKEFGASRQKHFVCLRSKVVRSKKFVPFQPINGKLPGIHVRWNEALDLPSSHDLHVVEVTEWSPAFGAPDRRPRGRYVQSLRMQSRNTDASILEAVQISLNFTDWKRGDTRRNMDLFAPDRRGHLTVGIQHPSLPTSMVVSYEGLQVHILDVNAYLDQLGLESLEDLVRRRSVGAWFLDHKDMPLEANLPLFPPDIEKELSFREGSERLALTFTFPRVTNRELDPQSVCVTESVVRCDRLLNPQSAGLMLLGKKNGGEVGSLLRRWAGFTEKFEDSQVSSASFAVLEHLDIDFAGDFGTDDDSYAPLAASRFLRTCMHMVDRHAGRLLQGSPAWSALVTDETTSPICVRYL</sequence>
<dbReference type="InterPro" id="IPR016197">
    <property type="entry name" value="Chromo-like_dom_sf"/>
</dbReference>
<protein>
    <submittedName>
        <fullName evidence="2">Uncharacterized protein</fullName>
    </submittedName>
</protein>
<name>A0A812GI67_9DINO</name>